<dbReference type="AlphaFoldDB" id="A0A1U7HFF2"/>
<sequence>MTSEIKLPREQSQKGNLPAIHTGYAKPTGVMDRCQRDRFELLSAFLDGEVTAAERQQVEEWLANDVEMQRLYARLLKLRQSIRTLPTPTEHEPVEQTVQQVLTRIDRRRSRRLVLWGGTAIAALFVGALSGVLTGRPSLQVAQLQPVPEANETLMVAVNSPVIEIPKAAVVAPEPHFINQADYRHE</sequence>
<accession>A0A1U7HFF2</accession>
<keyword evidence="5" id="KW-1185">Reference proteome</keyword>
<dbReference type="OrthoDB" id="463972at2"/>
<name>A0A1U7HFF2_9CHRO</name>
<keyword evidence="2" id="KW-0812">Transmembrane</keyword>
<dbReference type="PANTHER" id="PTHR30273">
    <property type="entry name" value="PERIPLASMIC SIGNAL SENSOR AND SIGMA FACTOR ACTIVATOR FECR-RELATED"/>
    <property type="match status" value="1"/>
</dbReference>
<dbReference type="EMBL" id="MRCC01000021">
    <property type="protein sequence ID" value="OKH22299.1"/>
    <property type="molecule type" value="Genomic_DNA"/>
</dbReference>
<organism evidence="4 5">
    <name type="scientific">Chroogloeocystis siderophila 5.2 s.c.1</name>
    <dbReference type="NCBI Taxonomy" id="247279"/>
    <lineage>
        <taxon>Bacteria</taxon>
        <taxon>Bacillati</taxon>
        <taxon>Cyanobacteriota</taxon>
        <taxon>Cyanophyceae</taxon>
        <taxon>Oscillatoriophycideae</taxon>
        <taxon>Chroococcales</taxon>
        <taxon>Chroococcaceae</taxon>
        <taxon>Chroogloeocystis</taxon>
    </lineage>
</organism>
<dbReference type="InterPro" id="IPR027383">
    <property type="entry name" value="Znf_put"/>
</dbReference>
<dbReference type="GO" id="GO:0016989">
    <property type="term" value="F:sigma factor antagonist activity"/>
    <property type="evidence" value="ECO:0007669"/>
    <property type="project" value="TreeGrafter"/>
</dbReference>
<evidence type="ECO:0000313" key="5">
    <source>
        <dbReference type="Proteomes" id="UP000185984"/>
    </source>
</evidence>
<protein>
    <submittedName>
        <fullName evidence="4">Fis family transcriptional regulator</fullName>
    </submittedName>
</protein>
<dbReference type="PANTHER" id="PTHR30273:SF2">
    <property type="entry name" value="PROTEIN FECR"/>
    <property type="match status" value="1"/>
</dbReference>
<proteinExistence type="predicted"/>
<dbReference type="InterPro" id="IPR012373">
    <property type="entry name" value="Ferrdict_sens_TM"/>
</dbReference>
<evidence type="ECO:0000313" key="4">
    <source>
        <dbReference type="EMBL" id="OKH22299.1"/>
    </source>
</evidence>
<feature type="domain" description="Putative zinc-finger" evidence="3">
    <location>
        <begin position="40"/>
        <end position="60"/>
    </location>
</feature>
<dbReference type="Pfam" id="PF13490">
    <property type="entry name" value="zf-HC2"/>
    <property type="match status" value="1"/>
</dbReference>
<dbReference type="Proteomes" id="UP000185984">
    <property type="component" value="Unassembled WGS sequence"/>
</dbReference>
<feature type="compositionally biased region" description="Basic and acidic residues" evidence="1">
    <location>
        <begin position="1"/>
        <end position="12"/>
    </location>
</feature>
<evidence type="ECO:0000256" key="1">
    <source>
        <dbReference type="SAM" id="MobiDB-lite"/>
    </source>
</evidence>
<keyword evidence="2" id="KW-1133">Transmembrane helix</keyword>
<feature type="region of interest" description="Disordered" evidence="1">
    <location>
        <begin position="1"/>
        <end position="21"/>
    </location>
</feature>
<evidence type="ECO:0000256" key="2">
    <source>
        <dbReference type="SAM" id="Phobius"/>
    </source>
</evidence>
<evidence type="ECO:0000259" key="3">
    <source>
        <dbReference type="Pfam" id="PF13490"/>
    </source>
</evidence>
<dbReference type="STRING" id="247279.NIES1031_20450"/>
<keyword evidence="2" id="KW-0472">Membrane</keyword>
<comment type="caution">
    <text evidence="4">The sequence shown here is derived from an EMBL/GenBank/DDBJ whole genome shotgun (WGS) entry which is preliminary data.</text>
</comment>
<gene>
    <name evidence="4" type="ORF">NIES1031_20450</name>
</gene>
<reference evidence="4 5" key="1">
    <citation type="submission" date="2016-11" db="EMBL/GenBank/DDBJ databases">
        <title>Draft Genome Sequences of Nine Cyanobacterial Strains from Diverse Habitats.</title>
        <authorList>
            <person name="Zhu T."/>
            <person name="Hou S."/>
            <person name="Lu X."/>
            <person name="Hess W.R."/>
        </authorList>
    </citation>
    <scope>NUCLEOTIDE SEQUENCE [LARGE SCALE GENOMIC DNA]</scope>
    <source>
        <strain evidence="4 5">5.2 s.c.1</strain>
    </source>
</reference>
<feature type="transmembrane region" description="Helical" evidence="2">
    <location>
        <begin position="113"/>
        <end position="133"/>
    </location>
</feature>